<dbReference type="InterPro" id="IPR010696">
    <property type="entry name" value="DUF1272"/>
</dbReference>
<keyword evidence="2" id="KW-1185">Reference proteome</keyword>
<sequence length="82" mass="8733">MLQMRPNCECCDRDLPPDSVDAMICSFECTFCAGCVSTTLAGRCPNCGGDLMPRPTRAAHLLAKNPASTQRVLKPGGCQKAT</sequence>
<evidence type="ECO:0000313" key="2">
    <source>
        <dbReference type="Proteomes" id="UP001251524"/>
    </source>
</evidence>
<evidence type="ECO:0000313" key="1">
    <source>
        <dbReference type="EMBL" id="MDR7135520.1"/>
    </source>
</evidence>
<reference evidence="1 2" key="1">
    <citation type="submission" date="2023-07" db="EMBL/GenBank/DDBJ databases">
        <title>Sorghum-associated microbial communities from plants grown in Nebraska, USA.</title>
        <authorList>
            <person name="Schachtman D."/>
        </authorList>
    </citation>
    <scope>NUCLEOTIDE SEQUENCE [LARGE SCALE GENOMIC DNA]</scope>
    <source>
        <strain evidence="1 2">BE198</strain>
    </source>
</reference>
<name>A0ABU1WDT5_9GAMM</name>
<dbReference type="Pfam" id="PF06906">
    <property type="entry name" value="DUF1272"/>
    <property type="match status" value="1"/>
</dbReference>
<gene>
    <name evidence="1" type="ORF">J2X06_002729</name>
</gene>
<dbReference type="EMBL" id="JAVDVY010000002">
    <property type="protein sequence ID" value="MDR7135520.1"/>
    <property type="molecule type" value="Genomic_DNA"/>
</dbReference>
<proteinExistence type="predicted"/>
<protein>
    <recommendedName>
        <fullName evidence="3">DUF1272 domain-containing protein</fullName>
    </recommendedName>
</protein>
<comment type="caution">
    <text evidence="1">The sequence shown here is derived from an EMBL/GenBank/DDBJ whole genome shotgun (WGS) entry which is preliminary data.</text>
</comment>
<dbReference type="Proteomes" id="UP001251524">
    <property type="component" value="Unassembled WGS sequence"/>
</dbReference>
<organism evidence="1 2">
    <name type="scientific">Lysobacter niastensis</name>
    <dbReference type="NCBI Taxonomy" id="380629"/>
    <lineage>
        <taxon>Bacteria</taxon>
        <taxon>Pseudomonadati</taxon>
        <taxon>Pseudomonadota</taxon>
        <taxon>Gammaproteobacteria</taxon>
        <taxon>Lysobacterales</taxon>
        <taxon>Lysobacteraceae</taxon>
        <taxon>Lysobacter</taxon>
    </lineage>
</organism>
<evidence type="ECO:0008006" key="3">
    <source>
        <dbReference type="Google" id="ProtNLM"/>
    </source>
</evidence>
<dbReference type="RefSeq" id="WP_310063237.1">
    <property type="nucleotide sequence ID" value="NZ_JAVDVY010000002.1"/>
</dbReference>
<accession>A0ABU1WDT5</accession>